<dbReference type="RefSeq" id="WP_231416913.1">
    <property type="nucleotide sequence ID" value="NZ_CP126446.1"/>
</dbReference>
<evidence type="ECO:0000256" key="1">
    <source>
        <dbReference type="SAM" id="Phobius"/>
    </source>
</evidence>
<evidence type="ECO:0000313" key="2">
    <source>
        <dbReference type="EMBL" id="WIF96643.1"/>
    </source>
</evidence>
<reference evidence="2 3" key="1">
    <citation type="submission" date="2023-05" db="EMBL/GenBank/DDBJ databases">
        <title>Comparative genomics reveals the evidence of polycyclic aromatic hydrocarbons degradation in moderately halophilic genus Pontibacillus.</title>
        <authorList>
            <person name="Yang H."/>
            <person name="Qian Z."/>
        </authorList>
    </citation>
    <scope>NUCLEOTIDE SEQUENCE [LARGE SCALE GENOMIC DNA]</scope>
    <source>
        <strain evidence="3">HN14</strain>
    </source>
</reference>
<keyword evidence="3" id="KW-1185">Reference proteome</keyword>
<sequence length="138" mass="15946">MFPYGSSRAWKRKGNNELYYAALGVISAVLLIQFQSALSAGDKLLLVTTLTLGILKTIYYSFLKKKAYIQFYKDRLEIAQFPLFQSKQLKYNQIHHLVRGNDDTLTLNMVDGSEFIIDRNQVTEETFRKLKDILVESN</sequence>
<feature type="transmembrane region" description="Helical" evidence="1">
    <location>
        <begin position="44"/>
        <end position="63"/>
    </location>
</feature>
<evidence type="ECO:0000313" key="3">
    <source>
        <dbReference type="Proteomes" id="UP001236652"/>
    </source>
</evidence>
<keyword evidence="1" id="KW-1133">Transmembrane helix</keyword>
<name>A0ABY8UTW9_9BACI</name>
<gene>
    <name evidence="2" type="ORF">QNI29_12885</name>
</gene>
<keyword evidence="1" id="KW-0812">Transmembrane</keyword>
<accession>A0ABY8UTW9</accession>
<dbReference type="EMBL" id="CP126446">
    <property type="protein sequence ID" value="WIF96643.1"/>
    <property type="molecule type" value="Genomic_DNA"/>
</dbReference>
<proteinExistence type="predicted"/>
<dbReference type="Proteomes" id="UP001236652">
    <property type="component" value="Chromosome"/>
</dbReference>
<keyword evidence="1" id="KW-0472">Membrane</keyword>
<organism evidence="2 3">
    <name type="scientific">Pontibacillus chungwhensis</name>
    <dbReference type="NCBI Taxonomy" id="265426"/>
    <lineage>
        <taxon>Bacteria</taxon>
        <taxon>Bacillati</taxon>
        <taxon>Bacillota</taxon>
        <taxon>Bacilli</taxon>
        <taxon>Bacillales</taxon>
        <taxon>Bacillaceae</taxon>
        <taxon>Pontibacillus</taxon>
    </lineage>
</organism>
<feature type="transmembrane region" description="Helical" evidence="1">
    <location>
        <begin position="18"/>
        <end position="38"/>
    </location>
</feature>
<protein>
    <submittedName>
        <fullName evidence="2">Uncharacterized protein</fullName>
    </submittedName>
</protein>